<keyword evidence="1" id="KW-0456">Lyase</keyword>
<dbReference type="GO" id="GO:0016831">
    <property type="term" value="F:carboxy-lyase activity"/>
    <property type="evidence" value="ECO:0007669"/>
    <property type="project" value="InterPro"/>
</dbReference>
<evidence type="ECO:0000256" key="1">
    <source>
        <dbReference type="ARBA" id="ARBA00023239"/>
    </source>
</evidence>
<gene>
    <name evidence="3" type="ORF">ENP47_10135</name>
</gene>
<keyword evidence="3" id="KW-0378">Hydrolase</keyword>
<dbReference type="Pfam" id="PF04909">
    <property type="entry name" value="Amidohydro_2"/>
    <property type="match status" value="1"/>
</dbReference>
<accession>A0A7C1JMX5</accession>
<dbReference type="SUPFAM" id="SSF51556">
    <property type="entry name" value="Metallo-dependent hydrolases"/>
    <property type="match status" value="1"/>
</dbReference>
<protein>
    <submittedName>
        <fullName evidence="3">Amidohydrolase</fullName>
    </submittedName>
</protein>
<dbReference type="AlphaFoldDB" id="A0A7C1JMX5"/>
<feature type="domain" description="Amidohydrolase-related" evidence="2">
    <location>
        <begin position="11"/>
        <end position="333"/>
    </location>
</feature>
<comment type="caution">
    <text evidence="3">The sequence shown here is derived from an EMBL/GenBank/DDBJ whole genome shotgun (WGS) entry which is preliminary data.</text>
</comment>
<evidence type="ECO:0000313" key="3">
    <source>
        <dbReference type="EMBL" id="HEF65941.1"/>
    </source>
</evidence>
<dbReference type="EMBL" id="DSJL01000011">
    <property type="protein sequence ID" value="HEF65941.1"/>
    <property type="molecule type" value="Genomic_DNA"/>
</dbReference>
<organism evidence="3">
    <name type="scientific">Thermomicrobium roseum</name>
    <dbReference type="NCBI Taxonomy" id="500"/>
    <lineage>
        <taxon>Bacteria</taxon>
        <taxon>Pseudomonadati</taxon>
        <taxon>Thermomicrobiota</taxon>
        <taxon>Thermomicrobia</taxon>
        <taxon>Thermomicrobiales</taxon>
        <taxon>Thermomicrobiaceae</taxon>
        <taxon>Thermomicrobium</taxon>
    </lineage>
</organism>
<dbReference type="PANTHER" id="PTHR21240:SF30">
    <property type="entry name" value="AMIDOHYDROLASE-RELATED DOMAIN-CONTAINING PROTEIN-RELATED"/>
    <property type="match status" value="1"/>
</dbReference>
<proteinExistence type="predicted"/>
<dbReference type="InterPro" id="IPR006680">
    <property type="entry name" value="Amidohydro-rel"/>
</dbReference>
<dbReference type="Gene3D" id="3.20.20.140">
    <property type="entry name" value="Metal-dependent hydrolases"/>
    <property type="match status" value="1"/>
</dbReference>
<name>A0A7C1JMX5_THERO</name>
<dbReference type="GO" id="GO:0005829">
    <property type="term" value="C:cytosol"/>
    <property type="evidence" value="ECO:0007669"/>
    <property type="project" value="TreeGrafter"/>
</dbReference>
<dbReference type="InterPro" id="IPR032465">
    <property type="entry name" value="ACMSD"/>
</dbReference>
<reference evidence="3" key="1">
    <citation type="journal article" date="2020" name="mSystems">
        <title>Genome- and Community-Level Interaction Insights into Carbon Utilization and Element Cycling Functions of Hydrothermarchaeota in Hydrothermal Sediment.</title>
        <authorList>
            <person name="Zhou Z."/>
            <person name="Liu Y."/>
            <person name="Xu W."/>
            <person name="Pan J."/>
            <person name="Luo Z.H."/>
            <person name="Li M."/>
        </authorList>
    </citation>
    <scope>NUCLEOTIDE SEQUENCE [LARGE SCALE GENOMIC DNA]</scope>
    <source>
        <strain evidence="3">SpSt-222</strain>
    </source>
</reference>
<sequence length="340" mass="38105">MPVEGDGPVRIDCHTHFYPAGYLREIERTSDHATLVRDDAGNLVLHYAGDYNVLAPAHHSLEARLQDMARAEIDMAILSLTTPGVHVERPDRAIALARIVNDEFAGIQRAYPDRFRCLATLPLQTPEVAAYELERVVRELGLVGAMLFSNINGRPIDAPEFWPVFEAAEALDVPLMIHPTAPAFADYLSDYRLVALLGFAYDTTMVAVRMVLGGVLDRFPRLTLIQTHLGGTLPYLAERVQRGYRAYPELRGRLQRDPMDYFREMYLDTVLFDPACLLLGLAFVGEDHLLLGSDHPHQVGDIERAPRVIEELPISPHAKRKILAENALRLFRIPSTHGDS</sequence>
<dbReference type="InterPro" id="IPR032466">
    <property type="entry name" value="Metal_Hydrolase"/>
</dbReference>
<evidence type="ECO:0000259" key="2">
    <source>
        <dbReference type="Pfam" id="PF04909"/>
    </source>
</evidence>
<dbReference type="PANTHER" id="PTHR21240">
    <property type="entry name" value="2-AMINO-3-CARBOXYLMUCONATE-6-SEMIALDEHYDE DECARBOXYLASE"/>
    <property type="match status" value="1"/>
</dbReference>
<dbReference type="GO" id="GO:0016787">
    <property type="term" value="F:hydrolase activity"/>
    <property type="evidence" value="ECO:0007669"/>
    <property type="project" value="UniProtKB-KW"/>
</dbReference>
<dbReference type="GO" id="GO:0019748">
    <property type="term" value="P:secondary metabolic process"/>
    <property type="evidence" value="ECO:0007669"/>
    <property type="project" value="TreeGrafter"/>
</dbReference>